<keyword evidence="3" id="KW-0732">Signal</keyword>
<keyword evidence="4" id="KW-1015">Disulfide bond</keyword>
<dbReference type="GO" id="GO:0016853">
    <property type="term" value="F:isomerase activity"/>
    <property type="evidence" value="ECO:0007669"/>
    <property type="project" value="UniProtKB-KW"/>
</dbReference>
<dbReference type="InterPro" id="IPR023205">
    <property type="entry name" value="DsbA/DsbL"/>
</dbReference>
<reference evidence="7 8" key="1">
    <citation type="submission" date="2018-06" db="EMBL/GenBank/DDBJ databases">
        <authorList>
            <consortium name="Pathogen Informatics"/>
            <person name="Doyle S."/>
        </authorList>
    </citation>
    <scope>NUCLEOTIDE SEQUENCE [LARGE SCALE GENOMIC DNA]</scope>
    <source>
        <strain evidence="7 8">NCTC7304</strain>
    </source>
</reference>
<gene>
    <name evidence="7" type="primary">srgA</name>
    <name evidence="7" type="ORF">NCTC7304_00068</name>
</gene>
<dbReference type="PANTHER" id="PTHR35891">
    <property type="entry name" value="THIOL:DISULFIDE INTERCHANGE PROTEIN DSBA"/>
    <property type="match status" value="1"/>
</dbReference>
<accession>A0A379SNW2</accession>
<evidence type="ECO:0000256" key="3">
    <source>
        <dbReference type="ARBA" id="ARBA00022729"/>
    </source>
</evidence>
<dbReference type="Proteomes" id="UP000254762">
    <property type="component" value="Unassembled WGS sequence"/>
</dbReference>
<dbReference type="InterPro" id="IPR050824">
    <property type="entry name" value="Thiol_disulfide_DsbA"/>
</dbReference>
<evidence type="ECO:0000313" key="7">
    <source>
        <dbReference type="EMBL" id="SUG30718.1"/>
    </source>
</evidence>
<name>A0A379SNW2_SALER</name>
<dbReference type="AlphaFoldDB" id="A0A379SNW2"/>
<dbReference type="InterPro" id="IPR036249">
    <property type="entry name" value="Thioredoxin-like_sf"/>
</dbReference>
<dbReference type="GO" id="GO:0016491">
    <property type="term" value="F:oxidoreductase activity"/>
    <property type="evidence" value="ECO:0007669"/>
    <property type="project" value="InterPro"/>
</dbReference>
<dbReference type="Pfam" id="PF01323">
    <property type="entry name" value="DSBA"/>
    <property type="match status" value="1"/>
</dbReference>
<sequence>MECFCASKSCPEIKFYAGSIVFFSASRMRPCQCCTGMGARHAPVADAQAVVEFFSFYCPPCHAFSQTVGVDLAIRRELSEGDRMVKYHVSQLGLLGYELTRAWALAIVMNKTEAVEKAFFTAGMVEKRLHSPEDIRRVFMVTTGITGEAYDREIKSSAVNETVALQERLFREYGVRGTPSVYVRGRYHINNAAFNAFSADDFRNRYASVVRTLLVGKDDAS</sequence>
<evidence type="ECO:0000256" key="1">
    <source>
        <dbReference type="ARBA" id="ARBA00005791"/>
    </source>
</evidence>
<dbReference type="Gene3D" id="3.40.30.10">
    <property type="entry name" value="Glutaredoxin"/>
    <property type="match status" value="1"/>
</dbReference>
<dbReference type="CDD" id="cd03019">
    <property type="entry name" value="DsbA_DsbA"/>
    <property type="match status" value="1"/>
</dbReference>
<dbReference type="EMBL" id="UGXD01000001">
    <property type="protein sequence ID" value="SUG30718.1"/>
    <property type="molecule type" value="Genomic_DNA"/>
</dbReference>
<comment type="similarity">
    <text evidence="1">Belongs to the thioredoxin family. DsbA subfamily.</text>
</comment>
<evidence type="ECO:0000256" key="4">
    <source>
        <dbReference type="ARBA" id="ARBA00023157"/>
    </source>
</evidence>
<protein>
    <recommendedName>
        <fullName evidence="2">Thiol:disulfide interchange protein DsbA</fullName>
    </recommendedName>
</protein>
<dbReference type="PROSITE" id="PS00194">
    <property type="entry name" value="THIOREDOXIN_1"/>
    <property type="match status" value="1"/>
</dbReference>
<evidence type="ECO:0000256" key="5">
    <source>
        <dbReference type="ARBA" id="ARBA00023284"/>
    </source>
</evidence>
<dbReference type="InterPro" id="IPR017937">
    <property type="entry name" value="Thioredoxin_CS"/>
</dbReference>
<organism evidence="7 8">
    <name type="scientific">Salmonella enterica subsp. arizonae</name>
    <dbReference type="NCBI Taxonomy" id="59203"/>
    <lineage>
        <taxon>Bacteria</taxon>
        <taxon>Pseudomonadati</taxon>
        <taxon>Pseudomonadota</taxon>
        <taxon>Gammaproteobacteria</taxon>
        <taxon>Enterobacterales</taxon>
        <taxon>Enterobacteriaceae</taxon>
        <taxon>Salmonella</taxon>
    </lineage>
</organism>
<keyword evidence="7" id="KW-0413">Isomerase</keyword>
<evidence type="ECO:0000259" key="6">
    <source>
        <dbReference type="Pfam" id="PF01323"/>
    </source>
</evidence>
<dbReference type="SUPFAM" id="SSF52833">
    <property type="entry name" value="Thioredoxin-like"/>
    <property type="match status" value="1"/>
</dbReference>
<dbReference type="PANTHER" id="PTHR35891:SF2">
    <property type="entry name" value="THIOL:DISULFIDE INTERCHANGE PROTEIN DSBA"/>
    <property type="match status" value="1"/>
</dbReference>
<proteinExistence type="inferred from homology"/>
<keyword evidence="5" id="KW-0676">Redox-active center</keyword>
<dbReference type="InterPro" id="IPR001853">
    <property type="entry name" value="DSBA-like_thioredoxin_dom"/>
</dbReference>
<evidence type="ECO:0000256" key="2">
    <source>
        <dbReference type="ARBA" id="ARBA00013831"/>
    </source>
</evidence>
<evidence type="ECO:0000313" key="8">
    <source>
        <dbReference type="Proteomes" id="UP000254762"/>
    </source>
</evidence>
<feature type="domain" description="DSBA-like thioredoxin" evidence="6">
    <location>
        <begin position="50"/>
        <end position="206"/>
    </location>
</feature>